<proteinExistence type="predicted"/>
<gene>
    <name evidence="1" type="ORF">Wenmar_02585</name>
</gene>
<evidence type="ECO:0000313" key="2">
    <source>
        <dbReference type="Proteomes" id="UP000035100"/>
    </source>
</evidence>
<dbReference type="GO" id="GO:0016491">
    <property type="term" value="F:oxidoreductase activity"/>
    <property type="evidence" value="ECO:0007669"/>
    <property type="project" value="UniProtKB-KW"/>
</dbReference>
<dbReference type="EMBL" id="AONG01000012">
    <property type="protein sequence ID" value="KIQ68856.1"/>
    <property type="molecule type" value="Genomic_DNA"/>
</dbReference>
<dbReference type="Proteomes" id="UP000035100">
    <property type="component" value="Unassembled WGS sequence"/>
</dbReference>
<keyword evidence="2" id="KW-1185">Reference proteome</keyword>
<organism evidence="1 2">
    <name type="scientific">Wenxinia marina DSM 24838</name>
    <dbReference type="NCBI Taxonomy" id="1123501"/>
    <lineage>
        <taxon>Bacteria</taxon>
        <taxon>Pseudomonadati</taxon>
        <taxon>Pseudomonadota</taxon>
        <taxon>Alphaproteobacteria</taxon>
        <taxon>Rhodobacterales</taxon>
        <taxon>Roseobacteraceae</taxon>
        <taxon>Wenxinia</taxon>
    </lineage>
</organism>
<reference evidence="1 2" key="1">
    <citation type="submission" date="2013-01" db="EMBL/GenBank/DDBJ databases">
        <authorList>
            <person name="Fiebig A."/>
            <person name="Goeker M."/>
            <person name="Klenk H.-P.P."/>
        </authorList>
    </citation>
    <scope>NUCLEOTIDE SEQUENCE [LARGE SCALE GENOMIC DNA]</scope>
    <source>
        <strain evidence="1 2">DSM 24838</strain>
    </source>
</reference>
<dbReference type="Pfam" id="PF11390">
    <property type="entry name" value="FdsD"/>
    <property type="match status" value="1"/>
</dbReference>
<dbReference type="OrthoDB" id="7409377at2"/>
<keyword evidence="1" id="KW-0560">Oxidoreductase</keyword>
<dbReference type="RefSeq" id="WP_018301488.1">
    <property type="nucleotide sequence ID" value="NZ_KB902277.1"/>
</dbReference>
<protein>
    <submittedName>
        <fullName evidence="1">NADH-dependent formate dehydrogenase delta subunit FdsD</fullName>
        <ecNumber evidence="1">1.2.1.2</ecNumber>
    </submittedName>
</protein>
<accession>A0A0D0PBN0</accession>
<evidence type="ECO:0000313" key="1">
    <source>
        <dbReference type="EMBL" id="KIQ68856.1"/>
    </source>
</evidence>
<dbReference type="PATRIC" id="fig|1123501.6.peg.2696"/>
<sequence>MSGGYDAKLVRMANQIATFFESQPSDDRPGEVAAHLRDFWDPRMRRRLDELLAAGGDGLSPLAREAAERLRAVRA</sequence>
<dbReference type="EC" id="1.2.1.2" evidence="1"/>
<comment type="caution">
    <text evidence="1">The sequence shown here is derived from an EMBL/GenBank/DDBJ whole genome shotgun (WGS) entry which is preliminary data.</text>
</comment>
<dbReference type="InterPro" id="IPR021074">
    <property type="entry name" value="Formate_DH_dsu"/>
</dbReference>
<dbReference type="AlphaFoldDB" id="A0A0D0PBN0"/>
<name>A0A0D0PBN0_9RHOB</name>
<dbReference type="STRING" id="1123501.Wenmar_02585"/>